<dbReference type="Pfam" id="PF02028">
    <property type="entry name" value="BCCT"/>
    <property type="match status" value="1"/>
</dbReference>
<evidence type="ECO:0000256" key="2">
    <source>
        <dbReference type="ARBA" id="ARBA00005658"/>
    </source>
</evidence>
<evidence type="ECO:0000256" key="4">
    <source>
        <dbReference type="ARBA" id="ARBA00022475"/>
    </source>
</evidence>
<evidence type="ECO:0000256" key="3">
    <source>
        <dbReference type="ARBA" id="ARBA00022448"/>
    </source>
</evidence>
<keyword evidence="5" id="KW-0812">Transmembrane</keyword>
<sequence length="186" mass="20129">MTAALLLLAGGLGALQAATLLAALPFCLIMLMLAIGLIRQTNADLAGITLSDAAPAVGERLRRLLVPARRDDILRQLRDTGEPALRSVYEALREEGWTDSELVLTEDAIALSVGADSQRAFSYRLTPRSRPLAAYTALEASEARRSVAWYLAAQSSVGTRARDLTDLTVEQVKADVVAQLERWRLG</sequence>
<dbReference type="EMBL" id="JAHXZN010000004">
    <property type="protein sequence ID" value="MBW6531678.1"/>
    <property type="molecule type" value="Genomic_DNA"/>
</dbReference>
<dbReference type="Proteomes" id="UP000759103">
    <property type="component" value="Unassembled WGS sequence"/>
</dbReference>
<evidence type="ECO:0000256" key="7">
    <source>
        <dbReference type="ARBA" id="ARBA00023136"/>
    </source>
</evidence>
<dbReference type="PANTHER" id="PTHR30047:SF7">
    <property type="entry name" value="HIGH-AFFINITY CHOLINE TRANSPORT PROTEIN"/>
    <property type="match status" value="1"/>
</dbReference>
<name>A0ABS7BPZ3_9SPHN</name>
<organism evidence="8 9">
    <name type="scientific">Sphingomonas citri</name>
    <dbReference type="NCBI Taxonomy" id="2862499"/>
    <lineage>
        <taxon>Bacteria</taxon>
        <taxon>Pseudomonadati</taxon>
        <taxon>Pseudomonadota</taxon>
        <taxon>Alphaproteobacteria</taxon>
        <taxon>Sphingomonadales</taxon>
        <taxon>Sphingomonadaceae</taxon>
        <taxon>Sphingomonas</taxon>
    </lineage>
</organism>
<dbReference type="PANTHER" id="PTHR30047">
    <property type="entry name" value="HIGH-AFFINITY CHOLINE TRANSPORT PROTEIN-RELATED"/>
    <property type="match status" value="1"/>
</dbReference>
<protein>
    <submittedName>
        <fullName evidence="8">BCCT family transporter</fullName>
    </submittedName>
</protein>
<dbReference type="InterPro" id="IPR000060">
    <property type="entry name" value="BCCT_transptr"/>
</dbReference>
<proteinExistence type="inferred from homology"/>
<keyword evidence="3" id="KW-0813">Transport</keyword>
<evidence type="ECO:0000256" key="6">
    <source>
        <dbReference type="ARBA" id="ARBA00022989"/>
    </source>
</evidence>
<keyword evidence="7" id="KW-0472">Membrane</keyword>
<keyword evidence="9" id="KW-1185">Reference proteome</keyword>
<reference evidence="8 9" key="1">
    <citation type="submission" date="2021-07" db="EMBL/GenBank/DDBJ databases">
        <title>Sphingomonas sp.</title>
        <authorList>
            <person name="Feng G."/>
            <person name="Li J."/>
            <person name="Pan M."/>
        </authorList>
    </citation>
    <scope>NUCLEOTIDE SEQUENCE [LARGE SCALE GENOMIC DNA]</scope>
    <source>
        <strain evidence="8 9">RRHST34</strain>
    </source>
</reference>
<comment type="subcellular location">
    <subcellularLocation>
        <location evidence="1">Cell membrane</location>
        <topology evidence="1">Multi-pass membrane protein</topology>
    </subcellularLocation>
</comment>
<comment type="similarity">
    <text evidence="2">Belongs to the BCCT transporter (TC 2.A.15) family.</text>
</comment>
<evidence type="ECO:0000313" key="8">
    <source>
        <dbReference type="EMBL" id="MBW6531678.1"/>
    </source>
</evidence>
<dbReference type="RefSeq" id="WP_219749067.1">
    <property type="nucleotide sequence ID" value="NZ_JAHXZN010000004.1"/>
</dbReference>
<evidence type="ECO:0000256" key="1">
    <source>
        <dbReference type="ARBA" id="ARBA00004651"/>
    </source>
</evidence>
<comment type="caution">
    <text evidence="8">The sequence shown here is derived from an EMBL/GenBank/DDBJ whole genome shotgun (WGS) entry which is preliminary data.</text>
</comment>
<accession>A0ABS7BPZ3</accession>
<gene>
    <name evidence="8" type="ORF">KZ820_13115</name>
</gene>
<keyword evidence="6" id="KW-1133">Transmembrane helix</keyword>
<evidence type="ECO:0000256" key="5">
    <source>
        <dbReference type="ARBA" id="ARBA00022692"/>
    </source>
</evidence>
<keyword evidence="4" id="KW-1003">Cell membrane</keyword>
<evidence type="ECO:0000313" key="9">
    <source>
        <dbReference type="Proteomes" id="UP000759103"/>
    </source>
</evidence>